<evidence type="ECO:0000313" key="1">
    <source>
        <dbReference type="EMBL" id="MDP9499805.1"/>
    </source>
</evidence>
<organism evidence="1 2">
    <name type="scientific">Bisgaard Taxon 45</name>
    <dbReference type="NCBI Taxonomy" id="304289"/>
    <lineage>
        <taxon>Bacteria</taxon>
        <taxon>Pseudomonadati</taxon>
        <taxon>Pseudomonadota</taxon>
        <taxon>Gammaproteobacteria</taxon>
        <taxon>Pasteurellales</taxon>
        <taxon>Pasteurellaceae</taxon>
    </lineage>
</organism>
<dbReference type="Pfam" id="PF00300">
    <property type="entry name" value="His_Phos_1"/>
    <property type="match status" value="1"/>
</dbReference>
<proteinExistence type="predicted"/>
<dbReference type="InterPro" id="IPR013078">
    <property type="entry name" value="His_Pase_superF_clade-1"/>
</dbReference>
<dbReference type="SUPFAM" id="SSF53254">
    <property type="entry name" value="Phosphoglycerate mutase-like"/>
    <property type="match status" value="1"/>
</dbReference>
<reference evidence="1 2" key="1">
    <citation type="submission" date="2022-12" db="EMBL/GenBank/DDBJ databases">
        <title>Genome sequence of Pasteurellaceae Bisgaard Taxon 45.</title>
        <authorList>
            <person name="Foggin C."/>
            <person name="Rosen L.E."/>
            <person name="Henton M."/>
            <person name="Buys A."/>
            <person name="Floyd T."/>
            <person name="Turner A.D."/>
            <person name="Tarbin J."/>
            <person name="Lloyd A.S."/>
            <person name="Chaitezvi C."/>
            <person name="Ellis R.J."/>
            <person name="Roberts H.C."/>
            <person name="Dastjerdi A."/>
            <person name="Nunez A."/>
            <person name="Van Vliet A.H."/>
            <person name="Steinbach F."/>
        </authorList>
    </citation>
    <scope>NUCLEOTIDE SEQUENCE [LARGE SCALE GENOMIC DNA]</scope>
    <source>
        <strain evidence="1 2">VF20HR</strain>
    </source>
</reference>
<name>A0ABT9KCK5_9PAST</name>
<accession>A0ABT9KCK5</accession>
<dbReference type="Gene3D" id="3.40.50.1240">
    <property type="entry name" value="Phosphoglycerate mutase-like"/>
    <property type="match status" value="1"/>
</dbReference>
<gene>
    <name evidence="1" type="ORF">O7M46_02425</name>
</gene>
<comment type="caution">
    <text evidence="1">The sequence shown here is derived from an EMBL/GenBank/DDBJ whole genome shotgun (WGS) entry which is preliminary data.</text>
</comment>
<sequence length="183" mass="21095">MNKIILIRHVTPVVSNTPCSYLEAKQRLVEYNNTETLNFAEINLLGVNQDNLDIDTIYSSSLTRAIKTADYLFPKKKIVTTDKLVEFNLDIFPIPILNLSFKNWLFVSRVLWLIGINKSQNNLRQEKQRVANFIQENLNKNCIIVTHGFVLNEIQSHLIKNGFNITIAKKQGCFSITILERKT</sequence>
<dbReference type="Proteomes" id="UP001224083">
    <property type="component" value="Unassembled WGS sequence"/>
</dbReference>
<protein>
    <submittedName>
        <fullName evidence="1">Phosphoglycerate mutase family protein</fullName>
    </submittedName>
</protein>
<evidence type="ECO:0000313" key="2">
    <source>
        <dbReference type="Proteomes" id="UP001224083"/>
    </source>
</evidence>
<dbReference type="InterPro" id="IPR029033">
    <property type="entry name" value="His_PPase_superfam"/>
</dbReference>
<dbReference type="CDD" id="cd07067">
    <property type="entry name" value="HP_PGM_like"/>
    <property type="match status" value="1"/>
</dbReference>
<keyword evidence="2" id="KW-1185">Reference proteome</keyword>
<dbReference type="EMBL" id="JAQAHH010000003">
    <property type="protein sequence ID" value="MDP9499805.1"/>
    <property type="molecule type" value="Genomic_DNA"/>
</dbReference>